<comment type="caution">
    <text evidence="7">The sequence shown here is derived from an EMBL/GenBank/DDBJ whole genome shotgun (WGS) entry which is preliminary data.</text>
</comment>
<feature type="domain" description="Cyclic nucleotide-binding" evidence="4">
    <location>
        <begin position="14"/>
        <end position="134"/>
    </location>
</feature>
<keyword evidence="1" id="KW-0805">Transcription regulation</keyword>
<name>A0ABU7S6K3_9ACTN</name>
<dbReference type="Gene3D" id="2.60.120.10">
    <property type="entry name" value="Jelly Rolls"/>
    <property type="match status" value="1"/>
</dbReference>
<evidence type="ECO:0000259" key="5">
    <source>
        <dbReference type="PROSITE" id="PS50949"/>
    </source>
</evidence>
<dbReference type="EMBL" id="JAZGQL010000001">
    <property type="protein sequence ID" value="MEE6305559.1"/>
    <property type="molecule type" value="Genomic_DNA"/>
</dbReference>
<proteinExistence type="predicted"/>
<protein>
    <submittedName>
        <fullName evidence="7">Crp/Fnr family transcriptional regulator</fullName>
    </submittedName>
</protein>
<evidence type="ECO:0000259" key="6">
    <source>
        <dbReference type="PROSITE" id="PS51063"/>
    </source>
</evidence>
<feature type="domain" description="HTH gntR-type" evidence="5">
    <location>
        <begin position="144"/>
        <end position="215"/>
    </location>
</feature>
<evidence type="ECO:0000313" key="7">
    <source>
        <dbReference type="EMBL" id="MEE6305559.1"/>
    </source>
</evidence>
<evidence type="ECO:0000256" key="1">
    <source>
        <dbReference type="ARBA" id="ARBA00023015"/>
    </source>
</evidence>
<evidence type="ECO:0000256" key="2">
    <source>
        <dbReference type="ARBA" id="ARBA00023125"/>
    </source>
</evidence>
<dbReference type="SUPFAM" id="SSF46785">
    <property type="entry name" value="Winged helix' DNA-binding domain"/>
    <property type="match status" value="1"/>
</dbReference>
<dbReference type="InterPro" id="IPR018490">
    <property type="entry name" value="cNMP-bd_dom_sf"/>
</dbReference>
<dbReference type="InterPro" id="IPR036388">
    <property type="entry name" value="WH-like_DNA-bd_sf"/>
</dbReference>
<dbReference type="InterPro" id="IPR000595">
    <property type="entry name" value="cNMP-bd_dom"/>
</dbReference>
<dbReference type="SUPFAM" id="SSF51206">
    <property type="entry name" value="cAMP-binding domain-like"/>
    <property type="match status" value="1"/>
</dbReference>
<feature type="domain" description="HTH crp-type" evidence="6">
    <location>
        <begin position="148"/>
        <end position="215"/>
    </location>
</feature>
<sequence length="225" mass="23598">MEATELRRLADVPLFAGLGPAQLRRLLDRSVPRTVEPGVVLAVRGQPAEHVIVVEAGTLTGVHETADGKRLRLGDFAGPCAVDKSAVLDGGGYTATWLAATVLRYRLVPAGELLRLIDDVPAVRRHVLGHLAGRLRDGQAELVRTSYADAGTRVAAWLVAAAGRSGRRVPLPGAQQGLAEAVGMTRVTVNRALRTLADAGLVRVEPGAVVVLAPELLAARATTAI</sequence>
<dbReference type="RefSeq" id="WP_331205936.1">
    <property type="nucleotide sequence ID" value="NZ_JAZGQL010000001.1"/>
</dbReference>
<organism evidence="7 8">
    <name type="scientific">Plantactinospora veratri</name>
    <dbReference type="NCBI Taxonomy" id="1436122"/>
    <lineage>
        <taxon>Bacteria</taxon>
        <taxon>Bacillati</taxon>
        <taxon>Actinomycetota</taxon>
        <taxon>Actinomycetes</taxon>
        <taxon>Micromonosporales</taxon>
        <taxon>Micromonosporaceae</taxon>
        <taxon>Plantactinospora</taxon>
    </lineage>
</organism>
<gene>
    <name evidence="7" type="ORF">V1634_01760</name>
</gene>
<dbReference type="InterPro" id="IPR000524">
    <property type="entry name" value="Tscrpt_reg_HTH_GntR"/>
</dbReference>
<dbReference type="Gene3D" id="1.10.10.10">
    <property type="entry name" value="Winged helix-like DNA-binding domain superfamily/Winged helix DNA-binding domain"/>
    <property type="match status" value="1"/>
</dbReference>
<dbReference type="CDD" id="cd00038">
    <property type="entry name" value="CAP_ED"/>
    <property type="match status" value="1"/>
</dbReference>
<reference evidence="7 8" key="1">
    <citation type="submission" date="2024-01" db="EMBL/GenBank/DDBJ databases">
        <title>Genome insights into Plantactinospora veratri sp. nov.</title>
        <authorList>
            <person name="Wang L."/>
        </authorList>
    </citation>
    <scope>NUCLEOTIDE SEQUENCE [LARGE SCALE GENOMIC DNA]</scope>
    <source>
        <strain evidence="7 8">NEAU-FHS4</strain>
    </source>
</reference>
<dbReference type="SMART" id="SM00100">
    <property type="entry name" value="cNMP"/>
    <property type="match status" value="1"/>
</dbReference>
<dbReference type="PROSITE" id="PS51063">
    <property type="entry name" value="HTH_CRP_2"/>
    <property type="match status" value="1"/>
</dbReference>
<evidence type="ECO:0000313" key="8">
    <source>
        <dbReference type="Proteomes" id="UP001339911"/>
    </source>
</evidence>
<dbReference type="InterPro" id="IPR036390">
    <property type="entry name" value="WH_DNA-bd_sf"/>
</dbReference>
<keyword evidence="8" id="KW-1185">Reference proteome</keyword>
<accession>A0ABU7S6K3</accession>
<evidence type="ECO:0000259" key="4">
    <source>
        <dbReference type="PROSITE" id="PS50042"/>
    </source>
</evidence>
<keyword evidence="3" id="KW-0804">Transcription</keyword>
<dbReference type="InterPro" id="IPR014710">
    <property type="entry name" value="RmlC-like_jellyroll"/>
</dbReference>
<dbReference type="Pfam" id="PF13545">
    <property type="entry name" value="HTH_Crp_2"/>
    <property type="match status" value="1"/>
</dbReference>
<dbReference type="PROSITE" id="PS50949">
    <property type="entry name" value="HTH_GNTR"/>
    <property type="match status" value="1"/>
</dbReference>
<dbReference type="SMART" id="SM00419">
    <property type="entry name" value="HTH_CRP"/>
    <property type="match status" value="1"/>
</dbReference>
<keyword evidence="2" id="KW-0238">DNA-binding</keyword>
<evidence type="ECO:0000256" key="3">
    <source>
        <dbReference type="ARBA" id="ARBA00023163"/>
    </source>
</evidence>
<dbReference type="InterPro" id="IPR012318">
    <property type="entry name" value="HTH_CRP"/>
</dbReference>
<dbReference type="PROSITE" id="PS50042">
    <property type="entry name" value="CNMP_BINDING_3"/>
    <property type="match status" value="1"/>
</dbReference>
<dbReference type="Proteomes" id="UP001339911">
    <property type="component" value="Unassembled WGS sequence"/>
</dbReference>